<protein>
    <recommendedName>
        <fullName evidence="3">CCHC-type domain-containing protein</fullName>
    </recommendedName>
</protein>
<dbReference type="GO" id="GO:0008270">
    <property type="term" value="F:zinc ion binding"/>
    <property type="evidence" value="ECO:0007669"/>
    <property type="project" value="UniProtKB-KW"/>
</dbReference>
<keyword evidence="1" id="KW-0862">Zinc</keyword>
<keyword evidence="5" id="KW-1185">Reference proteome</keyword>
<dbReference type="GO" id="GO:0003676">
    <property type="term" value="F:nucleic acid binding"/>
    <property type="evidence" value="ECO:0007669"/>
    <property type="project" value="InterPro"/>
</dbReference>
<dbReference type="OrthoDB" id="10493958at2759"/>
<keyword evidence="1" id="KW-0479">Metal-binding</keyword>
<evidence type="ECO:0000256" key="1">
    <source>
        <dbReference type="PROSITE-ProRule" id="PRU00047"/>
    </source>
</evidence>
<comment type="caution">
    <text evidence="4">The sequence shown here is derived from an EMBL/GenBank/DDBJ whole genome shotgun (WGS) entry which is preliminary data.</text>
</comment>
<dbReference type="Proteomes" id="UP000439903">
    <property type="component" value="Unassembled WGS sequence"/>
</dbReference>
<gene>
    <name evidence="4" type="ORF">F8M41_017588</name>
</gene>
<evidence type="ECO:0000259" key="3">
    <source>
        <dbReference type="PROSITE" id="PS50158"/>
    </source>
</evidence>
<reference evidence="4 5" key="1">
    <citation type="journal article" date="2019" name="Environ. Microbiol.">
        <title>At the nexus of three kingdoms: the genome of the mycorrhizal fungus Gigaspora margarita provides insights into plant, endobacterial and fungal interactions.</title>
        <authorList>
            <person name="Venice F."/>
            <person name="Ghignone S."/>
            <person name="Salvioli di Fossalunga A."/>
            <person name="Amselem J."/>
            <person name="Novero M."/>
            <person name="Xianan X."/>
            <person name="Sedzielewska Toro K."/>
            <person name="Morin E."/>
            <person name="Lipzen A."/>
            <person name="Grigoriev I.V."/>
            <person name="Henrissat B."/>
            <person name="Martin F.M."/>
            <person name="Bonfante P."/>
        </authorList>
    </citation>
    <scope>NUCLEOTIDE SEQUENCE [LARGE SCALE GENOMIC DNA]</scope>
    <source>
        <strain evidence="4 5">BEG34</strain>
    </source>
</reference>
<dbReference type="InterPro" id="IPR001878">
    <property type="entry name" value="Znf_CCHC"/>
</dbReference>
<proteinExistence type="predicted"/>
<dbReference type="EMBL" id="WTPW01000408">
    <property type="protein sequence ID" value="KAF0514429.1"/>
    <property type="molecule type" value="Genomic_DNA"/>
</dbReference>
<sequence>MNLFDEILNSNSKLQTDESNSLTNSENESDLTDSEESLYFLAKGQALMIGMMLKSKKKCVFICENCGKDDHYKSHCPSHNA</sequence>
<evidence type="ECO:0000313" key="4">
    <source>
        <dbReference type="EMBL" id="KAF0514429.1"/>
    </source>
</evidence>
<organism evidence="4 5">
    <name type="scientific">Gigaspora margarita</name>
    <dbReference type="NCBI Taxonomy" id="4874"/>
    <lineage>
        <taxon>Eukaryota</taxon>
        <taxon>Fungi</taxon>
        <taxon>Fungi incertae sedis</taxon>
        <taxon>Mucoromycota</taxon>
        <taxon>Glomeromycotina</taxon>
        <taxon>Glomeromycetes</taxon>
        <taxon>Diversisporales</taxon>
        <taxon>Gigasporaceae</taxon>
        <taxon>Gigaspora</taxon>
    </lineage>
</organism>
<name>A0A8H4EM27_GIGMA</name>
<evidence type="ECO:0000256" key="2">
    <source>
        <dbReference type="SAM" id="MobiDB-lite"/>
    </source>
</evidence>
<dbReference type="AlphaFoldDB" id="A0A8H4EM27"/>
<feature type="compositionally biased region" description="Low complexity" evidence="2">
    <location>
        <begin position="17"/>
        <end position="26"/>
    </location>
</feature>
<keyword evidence="1" id="KW-0863">Zinc-finger</keyword>
<feature type="domain" description="CCHC-type" evidence="3">
    <location>
        <begin position="63"/>
        <end position="78"/>
    </location>
</feature>
<feature type="region of interest" description="Disordered" evidence="2">
    <location>
        <begin position="1"/>
        <end position="31"/>
    </location>
</feature>
<dbReference type="PROSITE" id="PS50158">
    <property type="entry name" value="ZF_CCHC"/>
    <property type="match status" value="1"/>
</dbReference>
<accession>A0A8H4EM27</accession>
<evidence type="ECO:0000313" key="5">
    <source>
        <dbReference type="Proteomes" id="UP000439903"/>
    </source>
</evidence>